<proteinExistence type="predicted"/>
<dbReference type="Pfam" id="PF00440">
    <property type="entry name" value="TetR_N"/>
    <property type="match status" value="1"/>
</dbReference>
<dbReference type="PROSITE" id="PS50977">
    <property type="entry name" value="HTH_TETR_2"/>
    <property type="match status" value="1"/>
</dbReference>
<dbReference type="Gene3D" id="1.10.357.10">
    <property type="entry name" value="Tetracycline Repressor, domain 2"/>
    <property type="match status" value="1"/>
</dbReference>
<evidence type="ECO:0000259" key="3">
    <source>
        <dbReference type="PROSITE" id="PS50977"/>
    </source>
</evidence>
<dbReference type="InterPro" id="IPR049484">
    <property type="entry name" value="Rv0078-like_C"/>
</dbReference>
<dbReference type="PANTHER" id="PTHR30055">
    <property type="entry name" value="HTH-TYPE TRANSCRIPTIONAL REGULATOR RUTR"/>
    <property type="match status" value="1"/>
</dbReference>
<dbReference type="GO" id="GO:0003700">
    <property type="term" value="F:DNA-binding transcription factor activity"/>
    <property type="evidence" value="ECO:0007669"/>
    <property type="project" value="TreeGrafter"/>
</dbReference>
<dbReference type="InterPro" id="IPR050109">
    <property type="entry name" value="HTH-type_TetR-like_transc_reg"/>
</dbReference>
<gene>
    <name evidence="4" type="ORF">VIBNISOn1_1390006</name>
</gene>
<reference evidence="4 5" key="1">
    <citation type="journal article" date="2013" name="ISME J.">
        <title>Comparative genomics of pathogenic lineages of Vibrio nigripulchritudo identifies virulence-associated traits.</title>
        <authorList>
            <person name="Goudenege D."/>
            <person name="Labreuche Y."/>
            <person name="Krin E."/>
            <person name="Ansquer D."/>
            <person name="Mangenot S."/>
            <person name="Calteau A."/>
            <person name="Medigue C."/>
            <person name="Mazel D."/>
            <person name="Polz M.F."/>
            <person name="Le Roux F."/>
        </authorList>
    </citation>
    <scope>NUCLEOTIDE SEQUENCE [LARGE SCALE GENOMIC DNA]</scope>
    <source>
        <strain evidence="4 5">SOn1</strain>
    </source>
</reference>
<accession>A0AAV2VKA7</accession>
<feature type="domain" description="HTH tetR-type" evidence="3">
    <location>
        <begin position="11"/>
        <end position="71"/>
    </location>
</feature>
<dbReference type="Pfam" id="PF21351">
    <property type="entry name" value="TetR_C_41"/>
    <property type="match status" value="1"/>
</dbReference>
<dbReference type="InterPro" id="IPR001647">
    <property type="entry name" value="HTH_TetR"/>
</dbReference>
<dbReference type="GO" id="GO:0000976">
    <property type="term" value="F:transcription cis-regulatory region binding"/>
    <property type="evidence" value="ECO:0007669"/>
    <property type="project" value="TreeGrafter"/>
</dbReference>
<dbReference type="Proteomes" id="UP000018211">
    <property type="component" value="Unassembled WGS sequence"/>
</dbReference>
<dbReference type="EMBL" id="CAOF01000045">
    <property type="protein sequence ID" value="CCO45127.1"/>
    <property type="molecule type" value="Genomic_DNA"/>
</dbReference>
<dbReference type="AlphaFoldDB" id="A0AAV2VKA7"/>
<evidence type="ECO:0000313" key="4">
    <source>
        <dbReference type="EMBL" id="CCO45127.1"/>
    </source>
</evidence>
<evidence type="ECO:0000256" key="2">
    <source>
        <dbReference type="PROSITE-ProRule" id="PRU00335"/>
    </source>
</evidence>
<evidence type="ECO:0000313" key="5">
    <source>
        <dbReference type="Proteomes" id="UP000018211"/>
    </source>
</evidence>
<dbReference type="RefSeq" id="WP_022610728.1">
    <property type="nucleotide sequence ID" value="NZ_LK391965.1"/>
</dbReference>
<comment type="caution">
    <text evidence="4">The sequence shown here is derived from an EMBL/GenBank/DDBJ whole genome shotgun (WGS) entry which is preliminary data.</text>
</comment>
<evidence type="ECO:0000256" key="1">
    <source>
        <dbReference type="ARBA" id="ARBA00023125"/>
    </source>
</evidence>
<protein>
    <submittedName>
        <fullName evidence="4">Transcriptional regulatory protein</fullName>
    </submittedName>
</protein>
<dbReference type="SUPFAM" id="SSF46689">
    <property type="entry name" value="Homeodomain-like"/>
    <property type="match status" value="1"/>
</dbReference>
<dbReference type="InterPro" id="IPR009057">
    <property type="entry name" value="Homeodomain-like_sf"/>
</dbReference>
<keyword evidence="1 2" id="KW-0238">DNA-binding</keyword>
<name>A0AAV2VKA7_9VIBR</name>
<dbReference type="PRINTS" id="PR00455">
    <property type="entry name" value="HTHTETR"/>
</dbReference>
<organism evidence="4 5">
    <name type="scientific">Vibrio nigripulchritudo SOn1</name>
    <dbReference type="NCBI Taxonomy" id="1238450"/>
    <lineage>
        <taxon>Bacteria</taxon>
        <taxon>Pseudomonadati</taxon>
        <taxon>Pseudomonadota</taxon>
        <taxon>Gammaproteobacteria</taxon>
        <taxon>Vibrionales</taxon>
        <taxon>Vibrionaceae</taxon>
        <taxon>Vibrio</taxon>
    </lineage>
</organism>
<sequence length="195" mass="22058">MNRKSREKMLEETRIKLITTARKQFGTVGYANTVMDELTSQAGLTRGALYHHFGDKKGLFKAVLKQLDEELDARLAEISSTSPQLWDAFVGRCHAYLEMAIEPDVQRIMLRDAPSILDADHLQNMRLQCVISIALMLSQLMDQQLIKKTSPELLARFINGGLMDMALWIAESENSQHSLYSAIDSLDVLLKGLKY</sequence>
<feature type="DNA-binding region" description="H-T-H motif" evidence="2">
    <location>
        <begin position="34"/>
        <end position="53"/>
    </location>
</feature>
<dbReference type="PANTHER" id="PTHR30055:SF223">
    <property type="entry name" value="HTH-TYPE TRANSCRIPTIONAL REGULATOR UIDR"/>
    <property type="match status" value="1"/>
</dbReference>